<feature type="coiled-coil region" evidence="5">
    <location>
        <begin position="35"/>
        <end position="62"/>
    </location>
</feature>
<keyword evidence="3 4" id="KW-0346">Stress response</keyword>
<evidence type="ECO:0000256" key="5">
    <source>
        <dbReference type="SAM" id="Coils"/>
    </source>
</evidence>
<dbReference type="SUPFAM" id="SSF58014">
    <property type="entry name" value="Coiled-coil domain of nucleotide exchange factor GrpE"/>
    <property type="match status" value="1"/>
</dbReference>
<gene>
    <name evidence="3 6" type="primary">grpE</name>
    <name evidence="6" type="ORF">V6255_16440</name>
</gene>
<keyword evidence="3" id="KW-0963">Cytoplasm</keyword>
<sequence length="199" mass="21762">MSEEQKKTVEEAIETVLGDEAVEAELVEEVVADKGDDQAALIEELTKKLAAAEEEVKEQKDLVIRAQAFSQNEIRKAGIDSENRRKSVLKTFANALTPVVDHLELAILHADKENETLKPMVDGVQMTLTELLKAISSIGIQQIDPMGEALNPEKHQAMSMQFVEGVEPNQVVAVMQKGYELSGGQVIRPAMVVVSKAAE</sequence>
<comment type="similarity">
    <text evidence="1 3">Belongs to the GrpE family.</text>
</comment>
<organism evidence="6 7">
    <name type="scientific">Psychromonas arctica</name>
    <dbReference type="NCBI Taxonomy" id="168275"/>
    <lineage>
        <taxon>Bacteria</taxon>
        <taxon>Pseudomonadati</taxon>
        <taxon>Pseudomonadota</taxon>
        <taxon>Gammaproteobacteria</taxon>
        <taxon>Alteromonadales</taxon>
        <taxon>Psychromonadaceae</taxon>
        <taxon>Psychromonas</taxon>
    </lineage>
</organism>
<dbReference type="InterPro" id="IPR000740">
    <property type="entry name" value="GrpE"/>
</dbReference>
<dbReference type="EMBL" id="JBAKBA010000054">
    <property type="protein sequence ID" value="MEL0660725.1"/>
    <property type="molecule type" value="Genomic_DNA"/>
</dbReference>
<reference evidence="6 7" key="1">
    <citation type="submission" date="2024-02" db="EMBL/GenBank/DDBJ databases">
        <title>Bacteria isolated from the canopy kelp, Nereocystis luetkeana.</title>
        <authorList>
            <person name="Pfister C.A."/>
            <person name="Younker I.T."/>
            <person name="Light S.H."/>
        </authorList>
    </citation>
    <scope>NUCLEOTIDE SEQUENCE [LARGE SCALE GENOMIC DNA]</scope>
    <source>
        <strain evidence="6 7">TI.2.07</strain>
    </source>
</reference>
<dbReference type="Proteomes" id="UP001366060">
    <property type="component" value="Unassembled WGS sequence"/>
</dbReference>
<comment type="caution">
    <text evidence="6">The sequence shown here is derived from an EMBL/GenBank/DDBJ whole genome shotgun (WGS) entry which is preliminary data.</text>
</comment>
<dbReference type="Gene3D" id="3.90.20.20">
    <property type="match status" value="1"/>
</dbReference>
<comment type="subcellular location">
    <subcellularLocation>
        <location evidence="3">Cytoplasm</location>
    </subcellularLocation>
</comment>
<dbReference type="HAMAP" id="MF_01151">
    <property type="entry name" value="GrpE"/>
    <property type="match status" value="1"/>
</dbReference>
<dbReference type="PROSITE" id="PS01071">
    <property type="entry name" value="GRPE"/>
    <property type="match status" value="1"/>
</dbReference>
<dbReference type="CDD" id="cd00446">
    <property type="entry name" value="GrpE"/>
    <property type="match status" value="1"/>
</dbReference>
<evidence type="ECO:0000256" key="3">
    <source>
        <dbReference type="HAMAP-Rule" id="MF_01151"/>
    </source>
</evidence>
<evidence type="ECO:0000256" key="2">
    <source>
        <dbReference type="ARBA" id="ARBA00023186"/>
    </source>
</evidence>
<dbReference type="Gene3D" id="2.30.22.10">
    <property type="entry name" value="Head domain of nucleotide exchange factor GrpE"/>
    <property type="match status" value="1"/>
</dbReference>
<dbReference type="RefSeq" id="WP_341629126.1">
    <property type="nucleotide sequence ID" value="NZ_JBAKBA010000054.1"/>
</dbReference>
<evidence type="ECO:0000256" key="4">
    <source>
        <dbReference type="RuleBase" id="RU000639"/>
    </source>
</evidence>
<name>A0ABU9HFP2_9GAMM</name>
<evidence type="ECO:0000313" key="6">
    <source>
        <dbReference type="EMBL" id="MEL0660725.1"/>
    </source>
</evidence>
<comment type="function">
    <text evidence="3 4">Participates actively in the response to hyperosmotic and heat shock by preventing the aggregation of stress-denatured proteins, in association with DnaK and GrpE. It is the nucleotide exchange factor for DnaK and may function as a thermosensor. Unfolded proteins bind initially to DnaJ; upon interaction with the DnaJ-bound protein, DnaK hydrolyzes its bound ATP, resulting in the formation of a stable complex. GrpE releases ADP from DnaK; ATP binding to DnaK triggers the release of the substrate protein, thus completing the reaction cycle. Several rounds of ATP-dependent interactions between DnaJ, DnaK and GrpE are required for fully efficient folding.</text>
</comment>
<dbReference type="SUPFAM" id="SSF51064">
    <property type="entry name" value="Head domain of nucleotide exchange factor GrpE"/>
    <property type="match status" value="1"/>
</dbReference>
<keyword evidence="7" id="KW-1185">Reference proteome</keyword>
<dbReference type="PANTHER" id="PTHR21237:SF23">
    <property type="entry name" value="GRPE PROTEIN HOMOLOG, MITOCHONDRIAL"/>
    <property type="match status" value="1"/>
</dbReference>
<accession>A0ABU9HFP2</accession>
<evidence type="ECO:0000256" key="1">
    <source>
        <dbReference type="ARBA" id="ARBA00009054"/>
    </source>
</evidence>
<keyword evidence="5" id="KW-0175">Coiled coil</keyword>
<dbReference type="InterPro" id="IPR009012">
    <property type="entry name" value="GrpE_head"/>
</dbReference>
<dbReference type="InterPro" id="IPR013805">
    <property type="entry name" value="GrpE_CC"/>
</dbReference>
<protein>
    <recommendedName>
        <fullName evidence="3 4">Protein GrpE</fullName>
    </recommendedName>
    <alternativeName>
        <fullName evidence="3">HSP-70 cofactor</fullName>
    </alternativeName>
</protein>
<proteinExistence type="inferred from homology"/>
<dbReference type="PANTHER" id="PTHR21237">
    <property type="entry name" value="GRPE PROTEIN"/>
    <property type="match status" value="1"/>
</dbReference>
<comment type="subunit">
    <text evidence="3">Homodimer.</text>
</comment>
<evidence type="ECO:0000313" key="7">
    <source>
        <dbReference type="Proteomes" id="UP001366060"/>
    </source>
</evidence>
<keyword evidence="2 3" id="KW-0143">Chaperone</keyword>
<dbReference type="Pfam" id="PF01025">
    <property type="entry name" value="GrpE"/>
    <property type="match status" value="1"/>
</dbReference>
<dbReference type="NCBIfam" id="NF010748">
    <property type="entry name" value="PRK14150.1"/>
    <property type="match status" value="1"/>
</dbReference>